<comment type="similarity">
    <text evidence="1">Belongs to the phosphoglycerate mutase family. BPG-dependent PGAM subfamily.</text>
</comment>
<dbReference type="PROSITE" id="PS00175">
    <property type="entry name" value="PG_MUTASE"/>
    <property type="match status" value="1"/>
</dbReference>
<dbReference type="GO" id="GO:0006096">
    <property type="term" value="P:glycolytic process"/>
    <property type="evidence" value="ECO:0007669"/>
    <property type="project" value="UniProtKB-KW"/>
</dbReference>
<organism evidence="5">
    <name type="scientific">marine metagenome</name>
    <dbReference type="NCBI Taxonomy" id="408172"/>
    <lineage>
        <taxon>unclassified sequences</taxon>
        <taxon>metagenomes</taxon>
        <taxon>ecological metagenomes</taxon>
    </lineage>
</organism>
<sequence length="50" mass="5657">MYKLVLLRHGESLWNKTNRFTGWVDVELSEKGVKEAITAGDVLKEAGYGF</sequence>
<accession>A0A382H1L9</accession>
<gene>
    <name evidence="5" type="ORF">METZ01_LOCUS234004</name>
</gene>
<evidence type="ECO:0000256" key="1">
    <source>
        <dbReference type="ARBA" id="ARBA00006717"/>
    </source>
</evidence>
<reference evidence="5" key="1">
    <citation type="submission" date="2018-05" db="EMBL/GenBank/DDBJ databases">
        <authorList>
            <person name="Lanie J.A."/>
            <person name="Ng W.-L."/>
            <person name="Kazmierczak K.M."/>
            <person name="Andrzejewski T.M."/>
            <person name="Davidsen T.M."/>
            <person name="Wayne K.J."/>
            <person name="Tettelin H."/>
            <person name="Glass J.I."/>
            <person name="Rusch D."/>
            <person name="Podicherti R."/>
            <person name="Tsui H.-C.T."/>
            <person name="Winkler M.E."/>
        </authorList>
    </citation>
    <scope>NUCLEOTIDE SEQUENCE</scope>
</reference>
<dbReference type="InterPro" id="IPR029033">
    <property type="entry name" value="His_PPase_superfam"/>
</dbReference>
<keyword evidence="3" id="KW-0324">Glycolysis</keyword>
<dbReference type="SMART" id="SM00855">
    <property type="entry name" value="PGAM"/>
    <property type="match status" value="1"/>
</dbReference>
<dbReference type="EC" id="5.4.2.11" evidence="2"/>
<keyword evidence="4" id="KW-0413">Isomerase</keyword>
<dbReference type="GO" id="GO:0004619">
    <property type="term" value="F:phosphoglycerate mutase activity"/>
    <property type="evidence" value="ECO:0007669"/>
    <property type="project" value="UniProtKB-EC"/>
</dbReference>
<dbReference type="InterPro" id="IPR005952">
    <property type="entry name" value="Phosphogly_mut1"/>
</dbReference>
<protein>
    <recommendedName>
        <fullName evidence="2">phosphoglycerate mutase (2,3-diphosphoglycerate-dependent)</fullName>
        <ecNumber evidence="2">5.4.2.11</ecNumber>
    </recommendedName>
</protein>
<dbReference type="Gene3D" id="3.40.50.1240">
    <property type="entry name" value="Phosphoglycerate mutase-like"/>
    <property type="match status" value="1"/>
</dbReference>
<name>A0A382H1L9_9ZZZZ</name>
<evidence type="ECO:0000256" key="3">
    <source>
        <dbReference type="ARBA" id="ARBA00023152"/>
    </source>
</evidence>
<feature type="non-terminal residue" evidence="5">
    <location>
        <position position="50"/>
    </location>
</feature>
<dbReference type="InterPro" id="IPR001345">
    <property type="entry name" value="PG/BPGM_mutase_AS"/>
</dbReference>
<evidence type="ECO:0000256" key="4">
    <source>
        <dbReference type="ARBA" id="ARBA00023235"/>
    </source>
</evidence>
<proteinExistence type="inferred from homology"/>
<dbReference type="SUPFAM" id="SSF53254">
    <property type="entry name" value="Phosphoglycerate mutase-like"/>
    <property type="match status" value="1"/>
</dbReference>
<dbReference type="AlphaFoldDB" id="A0A382H1L9"/>
<dbReference type="InterPro" id="IPR013078">
    <property type="entry name" value="His_Pase_superF_clade-1"/>
</dbReference>
<dbReference type="CDD" id="cd07067">
    <property type="entry name" value="HP_PGM_like"/>
    <property type="match status" value="1"/>
</dbReference>
<dbReference type="PANTHER" id="PTHR11931">
    <property type="entry name" value="PHOSPHOGLYCERATE MUTASE"/>
    <property type="match status" value="1"/>
</dbReference>
<dbReference type="EMBL" id="UINC01058648">
    <property type="protein sequence ID" value="SVB81150.1"/>
    <property type="molecule type" value="Genomic_DNA"/>
</dbReference>
<evidence type="ECO:0000313" key="5">
    <source>
        <dbReference type="EMBL" id="SVB81150.1"/>
    </source>
</evidence>
<evidence type="ECO:0000256" key="2">
    <source>
        <dbReference type="ARBA" id="ARBA00012028"/>
    </source>
</evidence>
<dbReference type="Pfam" id="PF00300">
    <property type="entry name" value="His_Phos_1"/>
    <property type="match status" value="1"/>
</dbReference>